<evidence type="ECO:0000313" key="2">
    <source>
        <dbReference type="EMBL" id="SFK65696.1"/>
    </source>
</evidence>
<feature type="coiled-coil region" evidence="1">
    <location>
        <begin position="63"/>
        <end position="94"/>
    </location>
</feature>
<dbReference type="RefSeq" id="WP_093520633.1">
    <property type="nucleotide sequence ID" value="NZ_FOSK01000007.1"/>
</dbReference>
<name>A0A1I4BCG5_9HYPH</name>
<gene>
    <name evidence="2" type="ORF">SAMN04488518_107246</name>
</gene>
<evidence type="ECO:0000256" key="1">
    <source>
        <dbReference type="SAM" id="Coils"/>
    </source>
</evidence>
<evidence type="ECO:0008006" key="4">
    <source>
        <dbReference type="Google" id="ProtNLM"/>
    </source>
</evidence>
<sequence length="210" mass="23474">MTRGINDYLADFTTDTGVTTKDLQDMQEVISMLPKGYGEGGDWVNRVFEAYENGFSEGEEAAKSGADERVKKMREELEVELAEREKTFKEGEGEKLKEAFQHSLVEIEDRLSKAVSEILVPFIEESARDRAVTSLVQVVRRQLSETPEVVLEVSGPQNLYDLFGKKTAELSSTIKFSENSSTDLVVKVSDMALSTGLSEWCEELRSTLGE</sequence>
<accession>A0A1I4BCG5</accession>
<reference evidence="2 3" key="1">
    <citation type="submission" date="2016-10" db="EMBL/GenBank/DDBJ databases">
        <authorList>
            <person name="Varghese N."/>
            <person name="Submissions S."/>
        </authorList>
    </citation>
    <scope>NUCLEOTIDE SEQUENCE [LARGE SCALE GENOMIC DNA]</scope>
    <source>
        <strain evidence="2 3">DSM 16392</strain>
    </source>
</reference>
<dbReference type="Proteomes" id="UP000199598">
    <property type="component" value="Unassembled WGS sequence"/>
</dbReference>
<comment type="caution">
    <text evidence="2">The sequence shown here is derived from an EMBL/GenBank/DDBJ whole genome shotgun (WGS) entry which is preliminary data.</text>
</comment>
<dbReference type="EMBL" id="FOSK01000007">
    <property type="protein sequence ID" value="SFK65696.1"/>
    <property type="molecule type" value="Genomic_DNA"/>
</dbReference>
<keyword evidence="1" id="KW-0175">Coiled coil</keyword>
<evidence type="ECO:0000313" key="3">
    <source>
        <dbReference type="Proteomes" id="UP000199598"/>
    </source>
</evidence>
<keyword evidence="3" id="KW-1185">Reference proteome</keyword>
<organism evidence="2 3">
    <name type="scientific">Pseudovibrio ascidiaceicola</name>
    <dbReference type="NCBI Taxonomy" id="285279"/>
    <lineage>
        <taxon>Bacteria</taxon>
        <taxon>Pseudomonadati</taxon>
        <taxon>Pseudomonadota</taxon>
        <taxon>Alphaproteobacteria</taxon>
        <taxon>Hyphomicrobiales</taxon>
        <taxon>Stappiaceae</taxon>
        <taxon>Pseudovibrio</taxon>
    </lineage>
</organism>
<protein>
    <recommendedName>
        <fullName evidence="4">Flagellar assembly protein FliH/Type III secretion system HrpE domain-containing protein</fullName>
    </recommendedName>
</protein>
<proteinExistence type="predicted"/>